<proteinExistence type="predicted"/>
<protein>
    <submittedName>
        <fullName evidence="3">Uncharacterized protein</fullName>
    </submittedName>
</protein>
<dbReference type="PATRIC" id="fig|1800.3.peg.3574"/>
<dbReference type="OrthoDB" id="4641848at2"/>
<dbReference type="RefSeq" id="WP_131722325.1">
    <property type="nucleotide sequence ID" value="NZ_JYNX01000054.1"/>
</dbReference>
<feature type="region of interest" description="Disordered" evidence="1">
    <location>
        <begin position="27"/>
        <end position="60"/>
    </location>
</feature>
<name>A0A0J6VYU1_MYCCU</name>
<gene>
    <name evidence="3" type="ORF">MCHUDSM44219_03545</name>
</gene>
<accession>A0A0J6VYU1</accession>
<feature type="compositionally biased region" description="Low complexity" evidence="1">
    <location>
        <begin position="30"/>
        <end position="43"/>
    </location>
</feature>
<feature type="signal peptide" evidence="2">
    <location>
        <begin position="1"/>
        <end position="28"/>
    </location>
</feature>
<keyword evidence="4" id="KW-1185">Reference proteome</keyword>
<reference evidence="3 4" key="1">
    <citation type="journal article" date="2015" name="Genome Biol. Evol.">
        <title>Characterization of Three Mycobacterium spp. with Potential Use in Bioremediation by Genome Sequencing and Comparative Genomics.</title>
        <authorList>
            <person name="Das S."/>
            <person name="Pettersson B.M."/>
            <person name="Behra P.R."/>
            <person name="Ramesh M."/>
            <person name="Dasgupta S."/>
            <person name="Bhattacharya A."/>
            <person name="Kirsebom L.A."/>
        </authorList>
    </citation>
    <scope>NUCLEOTIDE SEQUENCE [LARGE SCALE GENOMIC DNA]</scope>
    <source>
        <strain evidence="3 4">DSM 44219</strain>
    </source>
</reference>
<evidence type="ECO:0000313" key="3">
    <source>
        <dbReference type="EMBL" id="KMO74628.1"/>
    </source>
</evidence>
<comment type="caution">
    <text evidence="3">The sequence shown here is derived from an EMBL/GenBank/DDBJ whole genome shotgun (WGS) entry which is preliminary data.</text>
</comment>
<sequence length="101" mass="10615" precursor="true">MLTTQSRRAALAFVGFGAALICSPLVNAEPAPTDSPTPSSSAQPPIPQLPDLPRNNPNNVDLADKNCWVVNGVPTMWSPALTTGPGQSATPCYFVYGLQPH</sequence>
<dbReference type="EMBL" id="JYNX01000054">
    <property type="protein sequence ID" value="KMO74628.1"/>
    <property type="molecule type" value="Genomic_DNA"/>
</dbReference>
<evidence type="ECO:0000313" key="4">
    <source>
        <dbReference type="Proteomes" id="UP000036176"/>
    </source>
</evidence>
<evidence type="ECO:0000256" key="1">
    <source>
        <dbReference type="SAM" id="MobiDB-lite"/>
    </source>
</evidence>
<organism evidence="3 4">
    <name type="scientific">Mycolicibacterium chubuense</name>
    <name type="common">Mycobacterium chubuense</name>
    <dbReference type="NCBI Taxonomy" id="1800"/>
    <lineage>
        <taxon>Bacteria</taxon>
        <taxon>Bacillati</taxon>
        <taxon>Actinomycetota</taxon>
        <taxon>Actinomycetes</taxon>
        <taxon>Mycobacteriales</taxon>
        <taxon>Mycobacteriaceae</taxon>
        <taxon>Mycolicibacterium</taxon>
    </lineage>
</organism>
<keyword evidence="2" id="KW-0732">Signal</keyword>
<feature type="chain" id="PRO_5005283460" evidence="2">
    <location>
        <begin position="29"/>
        <end position="101"/>
    </location>
</feature>
<dbReference type="Proteomes" id="UP000036176">
    <property type="component" value="Unassembled WGS sequence"/>
</dbReference>
<evidence type="ECO:0000256" key="2">
    <source>
        <dbReference type="SAM" id="SignalP"/>
    </source>
</evidence>
<dbReference type="AlphaFoldDB" id="A0A0J6VYU1"/>